<organism evidence="6 7">
    <name type="scientific">Microthlaspi erraticum</name>
    <dbReference type="NCBI Taxonomy" id="1685480"/>
    <lineage>
        <taxon>Eukaryota</taxon>
        <taxon>Viridiplantae</taxon>
        <taxon>Streptophyta</taxon>
        <taxon>Embryophyta</taxon>
        <taxon>Tracheophyta</taxon>
        <taxon>Spermatophyta</taxon>
        <taxon>Magnoliopsida</taxon>
        <taxon>eudicotyledons</taxon>
        <taxon>Gunneridae</taxon>
        <taxon>Pentapetalae</taxon>
        <taxon>rosids</taxon>
        <taxon>malvids</taxon>
        <taxon>Brassicales</taxon>
        <taxon>Brassicaceae</taxon>
        <taxon>Coluteocarpeae</taxon>
        <taxon>Microthlaspi</taxon>
    </lineage>
</organism>
<dbReference type="EC" id="5.6.2.3" evidence="1"/>
<evidence type="ECO:0000313" key="6">
    <source>
        <dbReference type="EMBL" id="CAA7052595.1"/>
    </source>
</evidence>
<comment type="caution">
    <text evidence="6">The sequence shown here is derived from an EMBL/GenBank/DDBJ whole genome shotgun (WGS) entry which is preliminary data.</text>
</comment>
<dbReference type="EMBL" id="CACVBM020001502">
    <property type="protein sequence ID" value="CAA7052595.1"/>
    <property type="molecule type" value="Genomic_DNA"/>
</dbReference>
<keyword evidence="1" id="KW-0233">DNA recombination</keyword>
<dbReference type="GO" id="GO:0006310">
    <property type="term" value="P:DNA recombination"/>
    <property type="evidence" value="ECO:0007669"/>
    <property type="project" value="UniProtKB-KW"/>
</dbReference>
<feature type="domain" description="DNA helicase Pif1-like DEAD-box helicase" evidence="3">
    <location>
        <begin position="1170"/>
        <end position="1296"/>
    </location>
</feature>
<dbReference type="PANTHER" id="PTHR10492">
    <property type="match status" value="1"/>
</dbReference>
<keyword evidence="1" id="KW-0347">Helicase</keyword>
<feature type="region of interest" description="Disordered" evidence="2">
    <location>
        <begin position="857"/>
        <end position="884"/>
    </location>
</feature>
<keyword evidence="7" id="KW-1185">Reference proteome</keyword>
<keyword evidence="1" id="KW-0234">DNA repair</keyword>
<evidence type="ECO:0000259" key="4">
    <source>
        <dbReference type="Pfam" id="PF14214"/>
    </source>
</evidence>
<dbReference type="Pfam" id="PF14214">
    <property type="entry name" value="Helitron_like_N"/>
    <property type="match status" value="1"/>
</dbReference>
<dbReference type="Pfam" id="PF05970">
    <property type="entry name" value="PIF1"/>
    <property type="match status" value="1"/>
</dbReference>
<keyword evidence="1" id="KW-0378">Hydrolase</keyword>
<reference evidence="6" key="1">
    <citation type="submission" date="2020-01" db="EMBL/GenBank/DDBJ databases">
        <authorList>
            <person name="Mishra B."/>
        </authorList>
    </citation>
    <scope>NUCLEOTIDE SEQUENCE [LARGE SCALE GENOMIC DNA]</scope>
</reference>
<dbReference type="FunFam" id="3.40.50.300:FF:002884">
    <property type="entry name" value="ATP-dependent DNA helicase"/>
    <property type="match status" value="1"/>
</dbReference>
<comment type="catalytic activity">
    <reaction evidence="1">
        <text>ATP + H2O = ADP + phosphate + H(+)</text>
        <dbReference type="Rhea" id="RHEA:13065"/>
        <dbReference type="ChEBI" id="CHEBI:15377"/>
        <dbReference type="ChEBI" id="CHEBI:15378"/>
        <dbReference type="ChEBI" id="CHEBI:30616"/>
        <dbReference type="ChEBI" id="CHEBI:43474"/>
        <dbReference type="ChEBI" id="CHEBI:456216"/>
        <dbReference type="EC" id="5.6.2.3"/>
    </reaction>
</comment>
<dbReference type="OrthoDB" id="1900198at2759"/>
<dbReference type="GO" id="GO:0000723">
    <property type="term" value="P:telomere maintenance"/>
    <property type="evidence" value="ECO:0007669"/>
    <property type="project" value="InterPro"/>
</dbReference>
<dbReference type="Pfam" id="PF21530">
    <property type="entry name" value="Pif1_2B_dom"/>
    <property type="match status" value="1"/>
</dbReference>
<dbReference type="InterPro" id="IPR027417">
    <property type="entry name" value="P-loop_NTPase"/>
</dbReference>
<dbReference type="SUPFAM" id="SSF52540">
    <property type="entry name" value="P-loop containing nucleoside triphosphate hydrolases"/>
    <property type="match status" value="2"/>
</dbReference>
<evidence type="ECO:0000259" key="5">
    <source>
        <dbReference type="Pfam" id="PF21530"/>
    </source>
</evidence>
<dbReference type="PANTHER" id="PTHR10492:SF101">
    <property type="entry name" value="ATP-DEPENDENT DNA HELICASE"/>
    <property type="match status" value="1"/>
</dbReference>
<comment type="cofactor">
    <cofactor evidence="1">
        <name>Mg(2+)</name>
        <dbReference type="ChEBI" id="CHEBI:18420"/>
    </cofactor>
</comment>
<dbReference type="InterPro" id="IPR025476">
    <property type="entry name" value="Helitron_helicase-like"/>
</dbReference>
<evidence type="ECO:0000256" key="2">
    <source>
        <dbReference type="SAM" id="MobiDB-lite"/>
    </source>
</evidence>
<dbReference type="GO" id="GO:0043139">
    <property type="term" value="F:5'-3' DNA helicase activity"/>
    <property type="evidence" value="ECO:0007669"/>
    <property type="project" value="UniProtKB-EC"/>
</dbReference>
<accession>A0A6D2KZA7</accession>
<feature type="region of interest" description="Disordered" evidence="2">
    <location>
        <begin position="100"/>
        <end position="124"/>
    </location>
</feature>
<sequence>MKKKTEEVVIDGCPRKPPRSRKRKSSYDNNDTCNGKYVKLCGRATSLKRVDINGSPLFTKPTFQVPDRTPVSAVTLNSQKRTTRGRKLMRDLSSLQTIETETKVPSSKRKPRGKIKHTDETTIEDRPHNFPDLLMMMEIMTIYFSVVAQKPRKMSYQMMNQVVLKDKPSGCDQPQPEFAEVRSKNPRKPCVQAETKKQPNSTKGTRGRRKVKTKEPLKLEYNDEGDMTYRCTHCDAKFWYGERINKKKRSRNPVFTLCCMQGQVTLPLLKDPPPEIKNLIYGDDELSRHYQKHIRPYSMLFSFTSMGGRVDHSVKKGRGPQMFQLHGENYHLMGSMIPQPGDYAKFYQMYIVDMENEIENRLTFLSKAKNAQESTKKNRLRKEIIELFVKVLDEHNPYVKTFRSARERFNTDPEHSFHMRIISDRVTDGRTYNTPTASEVAAIIPGDFNFDMGKNRDIILQKQSGKLRRISEIHPSYIPLQYPTCFVYGEDGFRLGIKKADSVYGKKNKKENISVRQFFAFRLFERTKESNHLLHSRRLFQQYLVDTYTMIETNRLTYLRMNQTSLRSDSYDSIKQAEDAGVIEMEEQGNKFYLHASFTGGPRYMRELYFDAMAICRHYGFPDLFITFTCNPKWPELTRELDGTNLKPTDRAELICRLYHIKLASLMEDLTDNGLLGQTVASMYTIEFQKRGLPHAHILLFMHQKCKFPTTDDIDKIISAEIPDKVEEPELYEVVKDMMIHGPCGNVNINSPCMENGKCSKLFPKAHAERTKISKDGFPIYRRRDQPGVFIEKNGFKCDNRYVIPYNRALSIRYKAHINVEWCNQSAAIKYLFKYINKGSDRVAVVVESAEQATLGEEARQKKKNGRPTNGAKQTEDSSESTEKVEQVNEIKDYFDCRFVGATEAVWRTLGFKIHHRSVSVVKLTFHLEGKQLVIFKGKDKLERVVTRKLIEKTMMLAWFQLNLENEFARTLTYVQIPNFFVYIASQKRWKERETGFAIGRINYAPRKIEDAYYCRVLLNVVRGPTCFDDIKTYNGVLYPSNKDACYARGLLEDDQEYIDDILRRSFTTSAAQLRQLFVTMLNSDSLTSPELALMVMYVSEYILSDEDRRELCLQEIENILKRNGGDFSRFKTMPKPRRTVAREENVLIVDEKSYNQKEQKENHDRDLPKLTDEQKKVYDEIVGAVLERTGGVFFLFGFGGTGKTFLWKILSSAIRCRGEIVLNVASSGIASLLLQGGRTAHSRFGIPINPHETSTCNMEKGGDLANLVKEASLIIWDEAPMMHKHCFESLDRSLWLILLVLPVIPGAGRAEVVCSALNSSYLWKHCKIEEPNDGEAEIDIPEEFLITDAEEPIEAISREIYGDASDLQDNTDPLFFQGRAILCPTNEDVNMINEYMLDKLNGEERIYLSSDTIDPCDTAAINDEALSTEFLNSIRVAGLPNHALRLKVGCPVMLLRNIDPIGGLMNGTRLQITQLADFMVEAKVITGDKVGVKVIIPRLLITPSDTLLPFKMRRRQLPLAVAFAITINKSQGQSLSQVGIFLPRPVFSHGQLYVAISRVTSKKGLKILIVDSEGKPQRRTTNVVFKEVFKNL</sequence>
<feature type="domain" description="DNA helicase Pif1-like 2B" evidence="5">
    <location>
        <begin position="1430"/>
        <end position="1476"/>
    </location>
</feature>
<dbReference type="GO" id="GO:0005524">
    <property type="term" value="F:ATP binding"/>
    <property type="evidence" value="ECO:0007669"/>
    <property type="project" value="UniProtKB-KW"/>
</dbReference>
<keyword evidence="1" id="KW-0067">ATP-binding</keyword>
<evidence type="ECO:0000256" key="1">
    <source>
        <dbReference type="RuleBase" id="RU363044"/>
    </source>
</evidence>
<evidence type="ECO:0000313" key="7">
    <source>
        <dbReference type="Proteomes" id="UP000467841"/>
    </source>
</evidence>
<keyword evidence="1" id="KW-0547">Nucleotide-binding</keyword>
<dbReference type="Gene3D" id="3.40.50.300">
    <property type="entry name" value="P-loop containing nucleotide triphosphate hydrolases"/>
    <property type="match status" value="1"/>
</dbReference>
<dbReference type="CDD" id="cd18809">
    <property type="entry name" value="SF1_C_RecD"/>
    <property type="match status" value="1"/>
</dbReference>
<protein>
    <recommendedName>
        <fullName evidence="1">ATP-dependent DNA helicase</fullName>
        <ecNumber evidence="1">5.6.2.3</ecNumber>
    </recommendedName>
</protein>
<feature type="region of interest" description="Disordered" evidence="2">
    <location>
        <begin position="168"/>
        <end position="212"/>
    </location>
</feature>
<keyword evidence="1" id="KW-0227">DNA damage</keyword>
<evidence type="ECO:0000259" key="3">
    <source>
        <dbReference type="Pfam" id="PF05970"/>
    </source>
</evidence>
<gene>
    <name evidence="6" type="ORF">MERR_LOCUS39830</name>
</gene>
<dbReference type="InterPro" id="IPR010285">
    <property type="entry name" value="DNA_helicase_pif1-like_DEAD"/>
</dbReference>
<dbReference type="GO" id="GO:0006281">
    <property type="term" value="P:DNA repair"/>
    <property type="evidence" value="ECO:0007669"/>
    <property type="project" value="UniProtKB-KW"/>
</dbReference>
<dbReference type="InterPro" id="IPR049163">
    <property type="entry name" value="Pif1-like_2B_dom"/>
</dbReference>
<dbReference type="Proteomes" id="UP000467841">
    <property type="component" value="Unassembled WGS sequence"/>
</dbReference>
<feature type="compositionally biased region" description="Basic residues" evidence="2">
    <location>
        <begin position="106"/>
        <end position="115"/>
    </location>
</feature>
<dbReference type="GO" id="GO:0016787">
    <property type="term" value="F:hydrolase activity"/>
    <property type="evidence" value="ECO:0007669"/>
    <property type="project" value="UniProtKB-KW"/>
</dbReference>
<proteinExistence type="inferred from homology"/>
<comment type="similarity">
    <text evidence="1">Belongs to the helicase family.</text>
</comment>
<feature type="domain" description="Helitron helicase-like" evidence="4">
    <location>
        <begin position="518"/>
        <end position="700"/>
    </location>
</feature>
<feature type="region of interest" description="Disordered" evidence="2">
    <location>
        <begin position="1"/>
        <end position="29"/>
    </location>
</feature>
<name>A0A6D2KZA7_9BRAS</name>